<dbReference type="GO" id="GO:0000932">
    <property type="term" value="C:P-body"/>
    <property type="evidence" value="ECO:0007669"/>
    <property type="project" value="TreeGrafter"/>
</dbReference>
<evidence type="ECO:0000313" key="6">
    <source>
        <dbReference type="Proteomes" id="UP001276659"/>
    </source>
</evidence>
<comment type="caution">
    <text evidence="5">The sequence shown here is derived from an EMBL/GenBank/DDBJ whole genome shotgun (WGS) entry which is preliminary data.</text>
</comment>
<keyword evidence="3" id="KW-0963">Cytoplasm</keyword>
<comment type="similarity">
    <text evidence="2">Belongs to the DCP1 family.</text>
</comment>
<evidence type="ECO:0000256" key="4">
    <source>
        <dbReference type="ARBA" id="ARBA00022664"/>
    </source>
</evidence>
<accession>A0AAE0DHP3</accession>
<dbReference type="GO" id="GO:0000290">
    <property type="term" value="P:deadenylation-dependent decapping of nuclear-transcribed mRNA"/>
    <property type="evidence" value="ECO:0007669"/>
    <property type="project" value="InterPro"/>
</dbReference>
<dbReference type="GO" id="GO:0008047">
    <property type="term" value="F:enzyme activator activity"/>
    <property type="evidence" value="ECO:0007669"/>
    <property type="project" value="InterPro"/>
</dbReference>
<dbReference type="InterPro" id="IPR010334">
    <property type="entry name" value="Dcp1"/>
</dbReference>
<gene>
    <name evidence="5" type="ORF">OEA41_009482</name>
</gene>
<dbReference type="AlphaFoldDB" id="A0AAE0DHP3"/>
<dbReference type="GO" id="GO:0006397">
    <property type="term" value="P:mRNA processing"/>
    <property type="evidence" value="ECO:0007669"/>
    <property type="project" value="UniProtKB-KW"/>
</dbReference>
<keyword evidence="6" id="KW-1185">Reference proteome</keyword>
<sequence length="495" mass="54990">MDYGVVSIAKIEGSQRYRSLMRSLAEGQNSPNELREDWFSTCHKTIKRFIPQSLSKELERWQAPTTPPINAMLLALQAATEAYLDTPLNTSDLVTSTGFSKSNRDLLDLELNRLGLRRTLGGFSSALKAAIFANDMPWNRSYLSGIDETRLVLAVDYSRSALTAGLFIDENGVLDDHRFLQDVDIGADASLSNLPWSEELLLKRRRLLQEVTSLPVTDAGFELPGRVSELVLIGDRANDNELLEILEEIVGTGPAARIRDTTQYNSADPIFTAVKGIASLAKQKIDEGEQSYAQLNLSVLQRHLPTTHSIIRIAPFAVVYLFNPEREGWEKSGVEGSLFIVRTDGGRGEGYAVFVLNRRGLENFILRLEKADQVEVTEEYIILQDGETVHGLWIFEEAEGSTQGIREEIGQTMLECAQRAEFVGQTGGEVVQGQDYRFLNGNDGYEQQGPSAGSPDLMALLGQPRNEPTSAVQGVDTNHEQYLLDFFRKEGANLQ</sequence>
<dbReference type="EMBL" id="JASNWA010000009">
    <property type="protein sequence ID" value="KAK3170096.1"/>
    <property type="molecule type" value="Genomic_DNA"/>
</dbReference>
<dbReference type="Proteomes" id="UP001276659">
    <property type="component" value="Unassembled WGS sequence"/>
</dbReference>
<protein>
    <submittedName>
        <fullName evidence="5">Uncharacterized protein</fullName>
    </submittedName>
</protein>
<dbReference type="CDD" id="cd13182">
    <property type="entry name" value="EVH1-like_Dcp1"/>
    <property type="match status" value="1"/>
</dbReference>
<comment type="subcellular location">
    <subcellularLocation>
        <location evidence="1">Cytoplasm</location>
    </subcellularLocation>
</comment>
<dbReference type="GO" id="GO:0031087">
    <property type="term" value="P:deadenylation-independent decapping of nuclear-transcribed mRNA"/>
    <property type="evidence" value="ECO:0007669"/>
    <property type="project" value="TreeGrafter"/>
</dbReference>
<name>A0AAE0DHP3_9LECA</name>
<dbReference type="GO" id="GO:0003729">
    <property type="term" value="F:mRNA binding"/>
    <property type="evidence" value="ECO:0007669"/>
    <property type="project" value="TreeGrafter"/>
</dbReference>
<organism evidence="5 6">
    <name type="scientific">Lepraria neglecta</name>
    <dbReference type="NCBI Taxonomy" id="209136"/>
    <lineage>
        <taxon>Eukaryota</taxon>
        <taxon>Fungi</taxon>
        <taxon>Dikarya</taxon>
        <taxon>Ascomycota</taxon>
        <taxon>Pezizomycotina</taxon>
        <taxon>Lecanoromycetes</taxon>
        <taxon>OSLEUM clade</taxon>
        <taxon>Lecanoromycetidae</taxon>
        <taxon>Lecanorales</taxon>
        <taxon>Lecanorineae</taxon>
        <taxon>Stereocaulaceae</taxon>
        <taxon>Lepraria</taxon>
    </lineage>
</organism>
<proteinExistence type="inferred from homology"/>
<keyword evidence="4" id="KW-0507">mRNA processing</keyword>
<dbReference type="SUPFAM" id="SSF50729">
    <property type="entry name" value="PH domain-like"/>
    <property type="match status" value="1"/>
</dbReference>
<dbReference type="Pfam" id="PF06058">
    <property type="entry name" value="DCP1"/>
    <property type="match status" value="1"/>
</dbReference>
<reference evidence="5" key="1">
    <citation type="submission" date="2022-11" db="EMBL/GenBank/DDBJ databases">
        <title>Chromosomal genome sequence assembly and mating type (MAT) locus characterization of the leprose asexual lichenized fungus Lepraria neglecta (Nyl.) Erichsen.</title>
        <authorList>
            <person name="Allen J.L."/>
            <person name="Pfeffer B."/>
        </authorList>
    </citation>
    <scope>NUCLEOTIDE SEQUENCE</scope>
    <source>
        <strain evidence="5">Allen 5258</strain>
    </source>
</reference>
<evidence type="ECO:0000256" key="1">
    <source>
        <dbReference type="ARBA" id="ARBA00004496"/>
    </source>
</evidence>
<evidence type="ECO:0000313" key="5">
    <source>
        <dbReference type="EMBL" id="KAK3170096.1"/>
    </source>
</evidence>
<dbReference type="InterPro" id="IPR011993">
    <property type="entry name" value="PH-like_dom_sf"/>
</dbReference>
<evidence type="ECO:0000256" key="2">
    <source>
        <dbReference type="ARBA" id="ARBA00008778"/>
    </source>
</evidence>
<dbReference type="PANTHER" id="PTHR16290">
    <property type="entry name" value="TRANSCRIPTION FACTOR SMIF DECAPPING ENZYME DCP1"/>
    <property type="match status" value="1"/>
</dbReference>
<dbReference type="Gene3D" id="2.30.29.30">
    <property type="entry name" value="Pleckstrin-homology domain (PH domain)/Phosphotyrosine-binding domain (PTB)"/>
    <property type="match status" value="1"/>
</dbReference>
<dbReference type="PANTHER" id="PTHR16290:SF0">
    <property type="entry name" value="DECAPPING PROTEIN 1, ISOFORM A"/>
    <property type="match status" value="1"/>
</dbReference>
<evidence type="ECO:0000256" key="3">
    <source>
        <dbReference type="ARBA" id="ARBA00022490"/>
    </source>
</evidence>